<accession>N2B649</accession>
<feature type="domain" description="NAD-dependent epimerase/dehydratase" evidence="2">
    <location>
        <begin position="4"/>
        <end position="240"/>
    </location>
</feature>
<evidence type="ECO:0000259" key="2">
    <source>
        <dbReference type="Pfam" id="PF01370"/>
    </source>
</evidence>
<dbReference type="InterPro" id="IPR001509">
    <property type="entry name" value="Epimerase_deHydtase"/>
</dbReference>
<dbReference type="EMBL" id="AQFT01000038">
    <property type="protein sequence ID" value="EMZ33968.1"/>
    <property type="molecule type" value="Genomic_DNA"/>
</dbReference>
<comment type="similarity">
    <text evidence="1">Belongs to the NAD(P)-dependent epimerase/dehydratase family.</text>
</comment>
<dbReference type="HOGENOM" id="CLU_007383_1_7_9"/>
<proteinExistence type="inferred from homology"/>
<dbReference type="Gene3D" id="3.40.50.720">
    <property type="entry name" value="NAD(P)-binding Rossmann-like Domain"/>
    <property type="match status" value="1"/>
</dbReference>
<dbReference type="SUPFAM" id="SSF51735">
    <property type="entry name" value="NAD(P)-binding Rossmann-fold domains"/>
    <property type="match status" value="1"/>
</dbReference>
<dbReference type="InterPro" id="IPR036291">
    <property type="entry name" value="NAD(P)-bd_dom_sf"/>
</dbReference>
<sequence length="328" mass="36982">MISLVTGGCGFIGSHMVDRLLAEGHEVRVIDNWTTGRPENLDHQKNNKMLSVYHMDIRNKEEIEPIFNDVDYVFHFAALADIVPSIQRPWDYYSSNVLGTFNVVECAKNKGIKKLVYAASSSCYGIPDEYPTKETAEIRPQYPYALTKRLGEETVLHWGQVYHLPVITLRLFNVYGTRSRTSGTYGAVFGVFLAQKLAENPFTVVGDGNQTRDFTYVTDIADAFYTAAMSDVVQETFNVGSGGTYSVNRLCELLEGEIVHIPKRPGEPDCTFADTAKIEQILGWKAKVTFEEGVKKVLDNIDYWREAPVWTPDSIGEATEDWFKYLGK</sequence>
<organism evidence="3 4">
    <name type="scientific">Eubacterium plexicaudatum ASF492</name>
    <dbReference type="NCBI Taxonomy" id="1235802"/>
    <lineage>
        <taxon>Bacteria</taxon>
        <taxon>Bacillati</taxon>
        <taxon>Bacillota</taxon>
        <taxon>Clostridia</taxon>
        <taxon>Eubacteriales</taxon>
        <taxon>Eubacteriaceae</taxon>
        <taxon>Eubacterium</taxon>
    </lineage>
</organism>
<dbReference type="STRING" id="1235802.C823_01249"/>
<evidence type="ECO:0000313" key="4">
    <source>
        <dbReference type="Proteomes" id="UP000012589"/>
    </source>
</evidence>
<dbReference type="eggNOG" id="COG0451">
    <property type="taxonomic scope" value="Bacteria"/>
</dbReference>
<evidence type="ECO:0000313" key="3">
    <source>
        <dbReference type="EMBL" id="EMZ33968.1"/>
    </source>
</evidence>
<reference evidence="3 4" key="1">
    <citation type="journal article" date="2014" name="Genome Announc.">
        <title>Draft genome sequences of the altered schaedler flora, a defined bacterial community from gnotobiotic mice.</title>
        <authorList>
            <person name="Wannemuehler M.J."/>
            <person name="Overstreet A.M."/>
            <person name="Ward D.V."/>
            <person name="Phillips G.J."/>
        </authorList>
    </citation>
    <scope>NUCLEOTIDE SEQUENCE [LARGE SCALE GENOMIC DNA]</scope>
    <source>
        <strain evidence="3 4">ASF492</strain>
    </source>
</reference>
<dbReference type="CDD" id="cd05256">
    <property type="entry name" value="UDP_AE_SDR_e"/>
    <property type="match status" value="1"/>
</dbReference>
<dbReference type="Proteomes" id="UP000012589">
    <property type="component" value="Unassembled WGS sequence"/>
</dbReference>
<dbReference type="PANTHER" id="PTHR43000">
    <property type="entry name" value="DTDP-D-GLUCOSE 4,6-DEHYDRATASE-RELATED"/>
    <property type="match status" value="1"/>
</dbReference>
<dbReference type="PATRIC" id="fig|1235802.3.peg.1336"/>
<keyword evidence="4" id="KW-1185">Reference proteome</keyword>
<dbReference type="AlphaFoldDB" id="N2B649"/>
<evidence type="ECO:0000256" key="1">
    <source>
        <dbReference type="ARBA" id="ARBA00007637"/>
    </source>
</evidence>
<dbReference type="Pfam" id="PF01370">
    <property type="entry name" value="Epimerase"/>
    <property type="match status" value="1"/>
</dbReference>
<name>N2B649_9FIRM</name>
<dbReference type="Gene3D" id="3.90.25.10">
    <property type="entry name" value="UDP-galactose 4-epimerase, domain 1"/>
    <property type="match status" value="1"/>
</dbReference>
<dbReference type="OrthoDB" id="9811743at2"/>
<protein>
    <recommendedName>
        <fullName evidence="2">NAD-dependent epimerase/dehydratase domain-containing protein</fullName>
    </recommendedName>
</protein>
<comment type="caution">
    <text evidence="3">The sequence shown here is derived from an EMBL/GenBank/DDBJ whole genome shotgun (WGS) entry which is preliminary data.</text>
</comment>
<gene>
    <name evidence="3" type="ORF">C823_01249</name>
</gene>